<evidence type="ECO:0000313" key="3">
    <source>
        <dbReference type="Proteomes" id="UP001142810"/>
    </source>
</evidence>
<dbReference type="PROSITE" id="PS51257">
    <property type="entry name" value="PROKAR_LIPOPROTEIN"/>
    <property type="match status" value="1"/>
</dbReference>
<accession>A0ABT3P9C1</accession>
<dbReference type="EMBL" id="JAPFRD010000011">
    <property type="protein sequence ID" value="MCW8109125.1"/>
    <property type="molecule type" value="Genomic_DNA"/>
</dbReference>
<protein>
    <recommendedName>
        <fullName evidence="4">Lipoprotein</fullName>
    </recommendedName>
</protein>
<sequence>MKVRITLLLTVSVFLAGCSQQPSYDFMVDNFNQNKPTFSMIATIACDIGEKTGLRSYAINGKTEQEKTLLELAERINVEAISYVEASGKCQLSMPVWKGYLDDSHQLFAYRYNISAPRPYNAALHRYQQIRDKEGTQTEKSKSVLFDMKLSKRWFFSFITR</sequence>
<dbReference type="Proteomes" id="UP001142810">
    <property type="component" value="Unassembled WGS sequence"/>
</dbReference>
<feature type="chain" id="PRO_5046901203" description="Lipoprotein" evidence="1">
    <location>
        <begin position="17"/>
        <end position="161"/>
    </location>
</feature>
<organism evidence="2 3">
    <name type="scientific">Alteromonas aquimaris</name>
    <dbReference type="NCBI Taxonomy" id="2998417"/>
    <lineage>
        <taxon>Bacteria</taxon>
        <taxon>Pseudomonadati</taxon>
        <taxon>Pseudomonadota</taxon>
        <taxon>Gammaproteobacteria</taxon>
        <taxon>Alteromonadales</taxon>
        <taxon>Alteromonadaceae</taxon>
        <taxon>Alteromonas/Salinimonas group</taxon>
        <taxon>Alteromonas</taxon>
    </lineage>
</organism>
<keyword evidence="3" id="KW-1185">Reference proteome</keyword>
<evidence type="ECO:0000256" key="1">
    <source>
        <dbReference type="SAM" id="SignalP"/>
    </source>
</evidence>
<evidence type="ECO:0000313" key="2">
    <source>
        <dbReference type="EMBL" id="MCW8109125.1"/>
    </source>
</evidence>
<keyword evidence="1" id="KW-0732">Signal</keyword>
<name>A0ABT3P9C1_9ALTE</name>
<evidence type="ECO:0008006" key="4">
    <source>
        <dbReference type="Google" id="ProtNLM"/>
    </source>
</evidence>
<feature type="signal peptide" evidence="1">
    <location>
        <begin position="1"/>
        <end position="16"/>
    </location>
</feature>
<comment type="caution">
    <text evidence="2">The sequence shown here is derived from an EMBL/GenBank/DDBJ whole genome shotgun (WGS) entry which is preliminary data.</text>
</comment>
<gene>
    <name evidence="2" type="ORF">OPS25_11515</name>
</gene>
<dbReference type="RefSeq" id="WP_265617873.1">
    <property type="nucleotide sequence ID" value="NZ_JAPFRD010000011.1"/>
</dbReference>
<proteinExistence type="predicted"/>
<reference evidence="2" key="1">
    <citation type="submission" date="2022-11" db="EMBL/GenBank/DDBJ databases">
        <title>Alteromonas sp. nov., isolated from sea water of the Qingdao.</title>
        <authorList>
            <person name="Wang Q."/>
        </authorList>
    </citation>
    <scope>NUCLEOTIDE SEQUENCE</scope>
    <source>
        <strain evidence="2">ASW11-7</strain>
    </source>
</reference>